<evidence type="ECO:0000313" key="2">
    <source>
        <dbReference type="EMBL" id="TXK82101.1"/>
    </source>
</evidence>
<dbReference type="AlphaFoldDB" id="A0A5C8LXU3"/>
<evidence type="ECO:0000313" key="3">
    <source>
        <dbReference type="Proteomes" id="UP000321814"/>
    </source>
</evidence>
<dbReference type="SUPFAM" id="SSF101801">
    <property type="entry name" value="Surface presentation of antigens (SPOA)"/>
    <property type="match status" value="1"/>
</dbReference>
<dbReference type="EMBL" id="VRLR01000002">
    <property type="protein sequence ID" value="TXK82101.1"/>
    <property type="molecule type" value="Genomic_DNA"/>
</dbReference>
<comment type="caution">
    <text evidence="2">The sequence shown here is derived from an EMBL/GenBank/DDBJ whole genome shotgun (WGS) entry which is preliminary data.</text>
</comment>
<reference evidence="2 3" key="1">
    <citation type="submission" date="2019-08" db="EMBL/GenBank/DDBJ databases">
        <title>Draft genome analysis of Rheinheimera tangshanensis isolated from the roots of fresh rice plants (Oryza sativa).</title>
        <authorList>
            <person name="Yu Q."/>
            <person name="Qi Y."/>
            <person name="Zhang H."/>
            <person name="Pu J."/>
        </authorList>
    </citation>
    <scope>NUCLEOTIDE SEQUENCE [LARGE SCALE GENOMIC DNA]</scope>
    <source>
        <strain evidence="2 3">JA3-B52</strain>
    </source>
</reference>
<dbReference type="InterPro" id="IPR036429">
    <property type="entry name" value="SpoA-like_sf"/>
</dbReference>
<dbReference type="InterPro" id="IPR001543">
    <property type="entry name" value="FliN-like_C"/>
</dbReference>
<feature type="domain" description="Flagellar motor switch protein FliN-like C-terminal" evidence="1">
    <location>
        <begin position="225"/>
        <end position="290"/>
    </location>
</feature>
<organism evidence="2 3">
    <name type="scientific">Rheinheimera tangshanensis</name>
    <dbReference type="NCBI Taxonomy" id="400153"/>
    <lineage>
        <taxon>Bacteria</taxon>
        <taxon>Pseudomonadati</taxon>
        <taxon>Pseudomonadota</taxon>
        <taxon>Gammaproteobacteria</taxon>
        <taxon>Chromatiales</taxon>
        <taxon>Chromatiaceae</taxon>
        <taxon>Rheinheimera</taxon>
    </lineage>
</organism>
<dbReference type="Gene3D" id="2.30.330.10">
    <property type="entry name" value="SpoA-like"/>
    <property type="match status" value="1"/>
</dbReference>
<sequence length="293" mass="33367">MILTETQQKLLSGDLALAATPYALTRQQRSFEVASQRCKSRLADLSKALQAELGRMLTDVVFELDLNLCSGVGLENWLAEPGILLLDAALPLDKERLCYMSIDHQAVHNMADLCLGGQLTDKTQIQEKVEFSSSENRICCRLLQKQVQALMQLLFNQHLPLTAHLYKQKLQLDAFSYLPLKVRLILEKEAVSWFLWLPIELLLQENDELFSADSSQGEALFVDWQQVPVRCTVEMARKQVTVKQLQDWLQGEVLAIELFSSMRFQLGKQVLFHGTVAEEGQVLMFQVTEKQEK</sequence>
<dbReference type="Pfam" id="PF01052">
    <property type="entry name" value="FliMN_C"/>
    <property type="match status" value="1"/>
</dbReference>
<gene>
    <name evidence="2" type="ORF">FU839_04225</name>
</gene>
<dbReference type="RefSeq" id="WP_147903347.1">
    <property type="nucleotide sequence ID" value="NZ_BAAAGC010000017.1"/>
</dbReference>
<name>A0A5C8LXU3_9GAMM</name>
<accession>A0A5C8LXU3</accession>
<keyword evidence="3" id="KW-1185">Reference proteome</keyword>
<protein>
    <recommendedName>
        <fullName evidence="1">Flagellar motor switch protein FliN-like C-terminal domain-containing protein</fullName>
    </recommendedName>
</protein>
<evidence type="ECO:0000259" key="1">
    <source>
        <dbReference type="Pfam" id="PF01052"/>
    </source>
</evidence>
<dbReference type="Proteomes" id="UP000321814">
    <property type="component" value="Unassembled WGS sequence"/>
</dbReference>
<dbReference type="OrthoDB" id="6399762at2"/>
<proteinExistence type="predicted"/>